<keyword evidence="5 10" id="KW-1133">Transmembrane helix</keyword>
<protein>
    <submittedName>
        <fullName evidence="12">Na+/H+ antiporter</fullName>
    </submittedName>
</protein>
<feature type="transmembrane region" description="Helical" evidence="10">
    <location>
        <begin position="29"/>
        <end position="49"/>
    </location>
</feature>
<keyword evidence="7 10" id="KW-0406">Ion transport</keyword>
<keyword evidence="9 10" id="KW-0739">Sodium transport</keyword>
<proteinExistence type="inferred from homology"/>
<feature type="transmembrane region" description="Helical" evidence="10">
    <location>
        <begin position="86"/>
        <end position="107"/>
    </location>
</feature>
<evidence type="ECO:0000256" key="10">
    <source>
        <dbReference type="RuleBase" id="RU366002"/>
    </source>
</evidence>
<evidence type="ECO:0000256" key="4">
    <source>
        <dbReference type="ARBA" id="ARBA00022692"/>
    </source>
</evidence>
<comment type="similarity">
    <text evidence="10">Belongs to the monovalent cation:proton antiporter 1 (CPA1) transporter (TC 2.A.36) family.</text>
</comment>
<evidence type="ECO:0000256" key="3">
    <source>
        <dbReference type="ARBA" id="ARBA00022475"/>
    </source>
</evidence>
<keyword evidence="10" id="KW-0050">Antiport</keyword>
<gene>
    <name evidence="12" type="ORF">LQ567_07020</name>
</gene>
<accession>A0ABS8PP32</accession>
<comment type="function">
    <text evidence="10">Na(+)/H(+) antiporter that extrudes sodium in exchange for external protons.</text>
</comment>
<evidence type="ECO:0000256" key="8">
    <source>
        <dbReference type="ARBA" id="ARBA00023136"/>
    </source>
</evidence>
<dbReference type="Gene3D" id="6.10.140.1330">
    <property type="match status" value="1"/>
</dbReference>
<keyword evidence="13" id="KW-1185">Reference proteome</keyword>
<reference evidence="12 13" key="1">
    <citation type="submission" date="2021-11" db="EMBL/GenBank/DDBJ databases">
        <title>Genomic of Niabella pedocola.</title>
        <authorList>
            <person name="Wu T."/>
        </authorList>
    </citation>
    <scope>NUCLEOTIDE SEQUENCE [LARGE SCALE GENOMIC DNA]</scope>
    <source>
        <strain evidence="12 13">JCM 31011</strain>
    </source>
</reference>
<dbReference type="Proteomes" id="UP001199816">
    <property type="component" value="Unassembled WGS sequence"/>
</dbReference>
<evidence type="ECO:0000259" key="11">
    <source>
        <dbReference type="Pfam" id="PF00999"/>
    </source>
</evidence>
<comment type="subcellular location">
    <subcellularLocation>
        <location evidence="1 10">Cell membrane</location>
        <topology evidence="1 10">Multi-pass membrane protein</topology>
    </subcellularLocation>
</comment>
<dbReference type="PANTHER" id="PTHR10110">
    <property type="entry name" value="SODIUM/HYDROGEN EXCHANGER"/>
    <property type="match status" value="1"/>
</dbReference>
<evidence type="ECO:0000313" key="13">
    <source>
        <dbReference type="Proteomes" id="UP001199816"/>
    </source>
</evidence>
<feature type="domain" description="Cation/H+ exchanger transmembrane" evidence="11">
    <location>
        <begin position="12"/>
        <end position="407"/>
    </location>
</feature>
<keyword evidence="8 10" id="KW-0472">Membrane</keyword>
<feature type="transmembrane region" description="Helical" evidence="10">
    <location>
        <begin position="347"/>
        <end position="371"/>
    </location>
</feature>
<dbReference type="InterPro" id="IPR006153">
    <property type="entry name" value="Cation/H_exchanger_TM"/>
</dbReference>
<dbReference type="PANTHER" id="PTHR10110:SF86">
    <property type="entry name" value="SODIUM_HYDROGEN EXCHANGER 7"/>
    <property type="match status" value="1"/>
</dbReference>
<evidence type="ECO:0000256" key="7">
    <source>
        <dbReference type="ARBA" id="ARBA00023065"/>
    </source>
</evidence>
<name>A0ABS8PP32_9BACT</name>
<comment type="caution">
    <text evidence="12">The sequence shown here is derived from an EMBL/GenBank/DDBJ whole genome shotgun (WGS) entry which is preliminary data.</text>
</comment>
<evidence type="ECO:0000313" key="12">
    <source>
        <dbReference type="EMBL" id="MCD2422509.1"/>
    </source>
</evidence>
<feature type="transmembrane region" description="Helical" evidence="10">
    <location>
        <begin position="156"/>
        <end position="176"/>
    </location>
</feature>
<dbReference type="RefSeq" id="WP_231003570.1">
    <property type="nucleotide sequence ID" value="NZ_JAJNEC010000004.1"/>
</dbReference>
<dbReference type="Pfam" id="PF00999">
    <property type="entry name" value="Na_H_Exchanger"/>
    <property type="match status" value="1"/>
</dbReference>
<feature type="transmembrane region" description="Helical" evidence="10">
    <location>
        <begin position="224"/>
        <end position="248"/>
    </location>
</feature>
<evidence type="ECO:0000256" key="6">
    <source>
        <dbReference type="ARBA" id="ARBA00023053"/>
    </source>
</evidence>
<feature type="transmembrane region" description="Helical" evidence="10">
    <location>
        <begin position="6"/>
        <end position="22"/>
    </location>
</feature>
<feature type="transmembrane region" description="Helical" evidence="10">
    <location>
        <begin position="55"/>
        <end position="74"/>
    </location>
</feature>
<keyword evidence="3 10" id="KW-1003">Cell membrane</keyword>
<dbReference type="InterPro" id="IPR004705">
    <property type="entry name" value="Cation/H_exchanger_CPA1_bac"/>
</dbReference>
<dbReference type="EMBL" id="JAJNEC010000004">
    <property type="protein sequence ID" value="MCD2422509.1"/>
    <property type="molecule type" value="Genomic_DNA"/>
</dbReference>
<organism evidence="12 13">
    <name type="scientific">Niabella pedocola</name>
    <dbReference type="NCBI Taxonomy" id="1752077"/>
    <lineage>
        <taxon>Bacteria</taxon>
        <taxon>Pseudomonadati</taxon>
        <taxon>Bacteroidota</taxon>
        <taxon>Chitinophagia</taxon>
        <taxon>Chitinophagales</taxon>
        <taxon>Chitinophagaceae</taxon>
        <taxon>Niabella</taxon>
    </lineage>
</organism>
<evidence type="ECO:0000256" key="2">
    <source>
        <dbReference type="ARBA" id="ARBA00022448"/>
    </source>
</evidence>
<evidence type="ECO:0000256" key="1">
    <source>
        <dbReference type="ARBA" id="ARBA00004651"/>
    </source>
</evidence>
<evidence type="ECO:0000256" key="9">
    <source>
        <dbReference type="ARBA" id="ARBA00023201"/>
    </source>
</evidence>
<feature type="transmembrane region" description="Helical" evidence="10">
    <location>
        <begin position="302"/>
        <end position="335"/>
    </location>
</feature>
<sequence>MLHQFPFYLLLVLFIMLLIMLAKRIRVAYPIVLVLGGLLLSLIPAIPVVEINPELIFLIFLPPLLYEAAWQTSWKEFWRFRRIISSFAFLIVLLTSLVVAWVASSFIPGFSLALGFLLGGIVSPPDAVSASAIMKSVKVPKALEAIVEGESLLNDASSLIVFRFALIAVETGHFIFRDAAFSFFGVILGGIAMGLAVALVFYLMHRWLPTDVNIDLVFTLLAPYAMYLAAESIHVSGVLAVVSGGLFLSTHQHRIMNSSSRLRVTSVWSALGFVLNGLVFMLIGLALPAISSGLGTVSMKEAIGYGVLITVVLIVGRLLSAYGAIAFTIFISRYITTAGAPRNWKGPFIFGWSGMRGVVSLAAALSIPVMITGTDIPFPQRNLILFITFIVILLTLVVQGLTMPWFIKLLQLEDPDHHPTHEAEHKMLSRKLADQSLEYLRQHYAVELDTQPALQKIAQAWKQKKELSGNEQLNMVCRNVYLEMLDKQRDWLHEWNKDLKTDEEVIRRQLMQLDLEEEKLKLS</sequence>
<dbReference type="InterPro" id="IPR018422">
    <property type="entry name" value="Cation/H_exchanger_CPA1"/>
</dbReference>
<evidence type="ECO:0000256" key="5">
    <source>
        <dbReference type="ARBA" id="ARBA00022989"/>
    </source>
</evidence>
<feature type="transmembrane region" description="Helical" evidence="10">
    <location>
        <begin position="383"/>
        <end position="407"/>
    </location>
</feature>
<feature type="transmembrane region" description="Helical" evidence="10">
    <location>
        <begin position="183"/>
        <end position="204"/>
    </location>
</feature>
<feature type="transmembrane region" description="Helical" evidence="10">
    <location>
        <begin position="268"/>
        <end position="290"/>
    </location>
</feature>
<dbReference type="NCBIfam" id="TIGR00831">
    <property type="entry name" value="a_cpa1"/>
    <property type="match status" value="1"/>
</dbReference>
<keyword evidence="2 10" id="KW-0813">Transport</keyword>
<keyword evidence="6 10" id="KW-0915">Sodium</keyword>
<keyword evidence="4 10" id="KW-0812">Transmembrane</keyword>